<evidence type="ECO:0000313" key="1">
    <source>
        <dbReference type="EMBL" id="KAH7110189.1"/>
    </source>
</evidence>
<keyword evidence="2" id="KW-1185">Reference proteome</keyword>
<comment type="caution">
    <text evidence="1">The sequence shown here is derived from an EMBL/GenBank/DDBJ whole genome shotgun (WGS) entry which is preliminary data.</text>
</comment>
<sequence length="95" mass="10278">MILRLYICLGLVIQILAFHLIPISRFFFGVADLCGMKTPLSSLSAPTSQTQANPEARGPAPIPLICARKLEILVSLGHDPEPGIEPETCRIAIIV</sequence>
<name>A0A9P9D0G5_9HYPO</name>
<gene>
    <name evidence="1" type="ORF">EDB81DRAFT_832624</name>
</gene>
<dbReference type="Proteomes" id="UP000738349">
    <property type="component" value="Unassembled WGS sequence"/>
</dbReference>
<evidence type="ECO:0000313" key="2">
    <source>
        <dbReference type="Proteomes" id="UP000738349"/>
    </source>
</evidence>
<protein>
    <submittedName>
        <fullName evidence="1">Uncharacterized protein</fullName>
    </submittedName>
</protein>
<proteinExistence type="predicted"/>
<reference evidence="1" key="1">
    <citation type="journal article" date="2021" name="Nat. Commun.">
        <title>Genetic determinants of endophytism in the Arabidopsis root mycobiome.</title>
        <authorList>
            <person name="Mesny F."/>
            <person name="Miyauchi S."/>
            <person name="Thiergart T."/>
            <person name="Pickel B."/>
            <person name="Atanasova L."/>
            <person name="Karlsson M."/>
            <person name="Huettel B."/>
            <person name="Barry K.W."/>
            <person name="Haridas S."/>
            <person name="Chen C."/>
            <person name="Bauer D."/>
            <person name="Andreopoulos W."/>
            <person name="Pangilinan J."/>
            <person name="LaButti K."/>
            <person name="Riley R."/>
            <person name="Lipzen A."/>
            <person name="Clum A."/>
            <person name="Drula E."/>
            <person name="Henrissat B."/>
            <person name="Kohler A."/>
            <person name="Grigoriev I.V."/>
            <person name="Martin F.M."/>
            <person name="Hacquard S."/>
        </authorList>
    </citation>
    <scope>NUCLEOTIDE SEQUENCE</scope>
    <source>
        <strain evidence="1">MPI-CAGE-AT-0147</strain>
    </source>
</reference>
<dbReference type="AlphaFoldDB" id="A0A9P9D0G5"/>
<dbReference type="EMBL" id="JAGMUV010000047">
    <property type="protein sequence ID" value="KAH7110189.1"/>
    <property type="molecule type" value="Genomic_DNA"/>
</dbReference>
<organism evidence="1 2">
    <name type="scientific">Dactylonectria macrodidyma</name>
    <dbReference type="NCBI Taxonomy" id="307937"/>
    <lineage>
        <taxon>Eukaryota</taxon>
        <taxon>Fungi</taxon>
        <taxon>Dikarya</taxon>
        <taxon>Ascomycota</taxon>
        <taxon>Pezizomycotina</taxon>
        <taxon>Sordariomycetes</taxon>
        <taxon>Hypocreomycetidae</taxon>
        <taxon>Hypocreales</taxon>
        <taxon>Nectriaceae</taxon>
        <taxon>Dactylonectria</taxon>
    </lineage>
</organism>
<accession>A0A9P9D0G5</accession>